<keyword evidence="3" id="KW-1185">Reference proteome</keyword>
<evidence type="ECO:0000256" key="1">
    <source>
        <dbReference type="SAM" id="SignalP"/>
    </source>
</evidence>
<sequence length="431" mass="46235">MTRRIREPGKLRGLCGTALLTALSVTVPVVFTATTAQSAAATPQPNAVITWNVHAQNAIHEVARQSPTAAARSFAIAQGAVYDAVNAIAGTPYKPYLIAPRSRPGDSTPAAVATAAYRTLEWLFPAQAGSLRTQYEESLAAIPDGPSERGGIAVGQATATAMINARRNDGAFSDATWPVGTAPGQWRPTPPDFLQVGAWFATLKPFVIDPGNYRTPGPPALTSAAYARDLNEVKTLGSATSTTRTPDQTDAAIWWDDPRLVEWSIKRQLATTHRLGALQTSRMFAMVDIAAADALIACYQSKKRWSFWRPVTAIPLADTDGNPATDADPAWTPLRTTAPSPEYPSGHACFTAATTTALHKFFGRDNLSFSAHSADSGTTRHYHSLSRAMAELNQARVWAGVHYRFAAEDGHRLGDAVSRDVLDRAFGPRGN</sequence>
<dbReference type="SUPFAM" id="SSF48317">
    <property type="entry name" value="Acid phosphatase/Vanadium-dependent haloperoxidase"/>
    <property type="match status" value="1"/>
</dbReference>
<name>A0ABX1FPH2_9PSEU</name>
<keyword evidence="1" id="KW-0732">Signal</keyword>
<dbReference type="EMBL" id="VSRL01000131">
    <property type="protein sequence ID" value="NKE60650.1"/>
    <property type="molecule type" value="Genomic_DNA"/>
</dbReference>
<reference evidence="2 3" key="1">
    <citation type="submission" date="2019-08" db="EMBL/GenBank/DDBJ databases">
        <title>Lentzea from Indian Himalayas.</title>
        <authorList>
            <person name="Mandal S."/>
            <person name="Mallick Gupta A."/>
            <person name="Maiti P.K."/>
            <person name="Sarkar J."/>
            <person name="Mandal S."/>
        </authorList>
    </citation>
    <scope>NUCLEOTIDE SEQUENCE [LARGE SCALE GENOMIC DNA]</scope>
    <source>
        <strain evidence="2 3">PSKA42</strain>
    </source>
</reference>
<evidence type="ECO:0000313" key="2">
    <source>
        <dbReference type="EMBL" id="NKE60650.1"/>
    </source>
</evidence>
<accession>A0ABX1FPH2</accession>
<proteinExistence type="predicted"/>
<comment type="caution">
    <text evidence="2">The sequence shown here is derived from an EMBL/GenBank/DDBJ whole genome shotgun (WGS) entry which is preliminary data.</text>
</comment>
<dbReference type="PANTHER" id="PTHR34599">
    <property type="entry name" value="PEROXIDASE-RELATED"/>
    <property type="match status" value="1"/>
</dbReference>
<evidence type="ECO:0000313" key="3">
    <source>
        <dbReference type="Proteomes" id="UP001515943"/>
    </source>
</evidence>
<protein>
    <submittedName>
        <fullName evidence="2">Vanadium-dependent haloperoxidase</fullName>
    </submittedName>
</protein>
<dbReference type="Proteomes" id="UP001515943">
    <property type="component" value="Unassembled WGS sequence"/>
</dbReference>
<feature type="chain" id="PRO_5046639404" evidence="1">
    <location>
        <begin position="39"/>
        <end position="431"/>
    </location>
</feature>
<dbReference type="InterPro" id="IPR036938">
    <property type="entry name" value="PAP2/HPO_sf"/>
</dbReference>
<organism evidence="2 3">
    <name type="scientific">Lentzea indica</name>
    <dbReference type="NCBI Taxonomy" id="2604800"/>
    <lineage>
        <taxon>Bacteria</taxon>
        <taxon>Bacillati</taxon>
        <taxon>Actinomycetota</taxon>
        <taxon>Actinomycetes</taxon>
        <taxon>Pseudonocardiales</taxon>
        <taxon>Pseudonocardiaceae</taxon>
        <taxon>Lentzea</taxon>
    </lineage>
</organism>
<feature type="signal peptide" evidence="1">
    <location>
        <begin position="1"/>
        <end position="38"/>
    </location>
</feature>
<gene>
    <name evidence="2" type="ORF">FXN61_29215</name>
</gene>
<dbReference type="InterPro" id="IPR052559">
    <property type="entry name" value="V-haloperoxidase"/>
</dbReference>
<dbReference type="Gene3D" id="1.10.606.20">
    <property type="match status" value="1"/>
</dbReference>
<dbReference type="CDD" id="cd03398">
    <property type="entry name" value="PAP2_haloperoxidase"/>
    <property type="match status" value="1"/>
</dbReference>
<dbReference type="PANTHER" id="PTHR34599:SF1">
    <property type="entry name" value="PHOSPHATIDIC ACID PHOSPHATASE TYPE 2_HALOPEROXIDASE DOMAIN-CONTAINING PROTEIN"/>
    <property type="match status" value="1"/>
</dbReference>